<organism evidence="2 3">
    <name type="scientific">Bacillus paranthracis</name>
    <dbReference type="NCBI Taxonomy" id="2026186"/>
    <lineage>
        <taxon>Bacteria</taxon>
        <taxon>Bacillati</taxon>
        <taxon>Bacillota</taxon>
        <taxon>Bacilli</taxon>
        <taxon>Bacillales</taxon>
        <taxon>Bacillaceae</taxon>
        <taxon>Bacillus</taxon>
        <taxon>Bacillus cereus group</taxon>
    </lineage>
</organism>
<sequence>MSDTDKELIWHRCGERNQLGFAVQLGTVRFLGTFLSNPTAIPQLVITYIENQI</sequence>
<dbReference type="Proteomes" id="UP001216801">
    <property type="component" value="Unassembled WGS sequence"/>
</dbReference>
<gene>
    <name evidence="2" type="ORF">P6U19_24390</name>
</gene>
<dbReference type="Pfam" id="PF13700">
    <property type="entry name" value="DUF4158"/>
    <property type="match status" value="1"/>
</dbReference>
<reference evidence="2" key="1">
    <citation type="submission" date="2023-03" db="EMBL/GenBank/DDBJ databases">
        <title>Genetic diversity of Bacillus cereus sensu lato isolates from Slovenia.</title>
        <authorList>
            <person name="Abdelli M."/>
        </authorList>
    </citation>
    <scope>NUCLEOTIDE SEQUENCE</scope>
    <source>
        <strain evidence="2">SIBC39</strain>
    </source>
</reference>
<dbReference type="EMBL" id="JARPRR010000027">
    <property type="protein sequence ID" value="MDG0955710.1"/>
    <property type="molecule type" value="Genomic_DNA"/>
</dbReference>
<proteinExistence type="predicted"/>
<evidence type="ECO:0000313" key="3">
    <source>
        <dbReference type="Proteomes" id="UP001216801"/>
    </source>
</evidence>
<evidence type="ECO:0000313" key="2">
    <source>
        <dbReference type="EMBL" id="MDG0955710.1"/>
    </source>
</evidence>
<accession>A0AAJ1NEZ3</accession>
<name>A0AAJ1NEZ3_9BACI</name>
<feature type="domain" description="DUF4158" evidence="1">
    <location>
        <begin position="2"/>
        <end position="53"/>
    </location>
</feature>
<dbReference type="InterPro" id="IPR025296">
    <property type="entry name" value="DUF4158"/>
</dbReference>
<dbReference type="AlphaFoldDB" id="A0AAJ1NEZ3"/>
<protein>
    <submittedName>
        <fullName evidence="2">DUF4158 domain-containing protein</fullName>
    </submittedName>
</protein>
<evidence type="ECO:0000259" key="1">
    <source>
        <dbReference type="Pfam" id="PF13700"/>
    </source>
</evidence>
<comment type="caution">
    <text evidence="2">The sequence shown here is derived from an EMBL/GenBank/DDBJ whole genome shotgun (WGS) entry which is preliminary data.</text>
</comment>